<gene>
    <name evidence="1" type="ORF">TSPGSL018_25938</name>
</gene>
<dbReference type="EMBL" id="GBEZ01025559">
    <property type="protein sequence ID" value="JAC61543.1"/>
    <property type="molecule type" value="Transcribed_RNA"/>
</dbReference>
<proteinExistence type="predicted"/>
<name>A0A061QPB3_9CHLO</name>
<sequence>VFPGSRHENLPSMTCANRRFVQVSNACAGIAERKDHKRKKGAAPLGRKAQIINISAILKQLKLLKLSTDHSRSG</sequence>
<dbReference type="AlphaFoldDB" id="A0A061QPB3"/>
<reference evidence="1" key="1">
    <citation type="submission" date="2014-05" db="EMBL/GenBank/DDBJ databases">
        <title>The transcriptome of the halophilic microalga Tetraselmis sp. GSL018 isolated from the Great Salt Lake, Utah.</title>
        <authorList>
            <person name="Jinkerson R.E."/>
            <person name="D'Adamo S."/>
            <person name="Posewitz M.C."/>
        </authorList>
    </citation>
    <scope>NUCLEOTIDE SEQUENCE</scope>
    <source>
        <strain evidence="1">GSL018</strain>
    </source>
</reference>
<protein>
    <submittedName>
        <fullName evidence="1">Uncharacterized protein</fullName>
    </submittedName>
</protein>
<organism evidence="1">
    <name type="scientific">Tetraselmis sp. GSL018</name>
    <dbReference type="NCBI Taxonomy" id="582737"/>
    <lineage>
        <taxon>Eukaryota</taxon>
        <taxon>Viridiplantae</taxon>
        <taxon>Chlorophyta</taxon>
        <taxon>core chlorophytes</taxon>
        <taxon>Chlorodendrophyceae</taxon>
        <taxon>Chlorodendrales</taxon>
        <taxon>Chlorodendraceae</taxon>
        <taxon>Tetraselmis</taxon>
    </lineage>
</organism>
<evidence type="ECO:0000313" key="1">
    <source>
        <dbReference type="EMBL" id="JAC61543.1"/>
    </source>
</evidence>
<accession>A0A061QPB3</accession>
<feature type="non-terminal residue" evidence="1">
    <location>
        <position position="1"/>
    </location>
</feature>